<keyword evidence="3" id="KW-0520">NAD</keyword>
<dbReference type="Gene3D" id="3.40.50.1220">
    <property type="entry name" value="TPP-binding domain"/>
    <property type="match status" value="1"/>
</dbReference>
<dbReference type="Gene3D" id="3.30.1600.10">
    <property type="entry name" value="SIR2/SIRT2 'Small Domain"/>
    <property type="match status" value="1"/>
</dbReference>
<dbReference type="NCBIfam" id="NF001752">
    <property type="entry name" value="PRK00481.1-1"/>
    <property type="match status" value="1"/>
</dbReference>
<keyword evidence="4" id="KW-0862">Zinc</keyword>
<feature type="binding site" evidence="4">
    <location>
        <position position="144"/>
    </location>
    <ligand>
        <name>Zn(2+)</name>
        <dbReference type="ChEBI" id="CHEBI:29105"/>
    </ligand>
</feature>
<feature type="active site" description="Proton acceptor" evidence="4">
    <location>
        <position position="118"/>
    </location>
</feature>
<protein>
    <recommendedName>
        <fullName evidence="1">protein acetyllysine N-acetyltransferase</fullName>
        <ecNumber evidence="1">2.3.1.286</ecNumber>
    </recommendedName>
</protein>
<dbReference type="GO" id="GO:0070403">
    <property type="term" value="F:NAD+ binding"/>
    <property type="evidence" value="ECO:0007669"/>
    <property type="project" value="InterPro"/>
</dbReference>
<feature type="binding site" evidence="4">
    <location>
        <position position="129"/>
    </location>
    <ligand>
        <name>Zn(2+)</name>
        <dbReference type="ChEBI" id="CHEBI:29105"/>
    </ligand>
</feature>
<evidence type="ECO:0000256" key="4">
    <source>
        <dbReference type="PROSITE-ProRule" id="PRU00236"/>
    </source>
</evidence>
<evidence type="ECO:0000313" key="7">
    <source>
        <dbReference type="Proteomes" id="UP000352698"/>
    </source>
</evidence>
<dbReference type="EMBL" id="CABEEP010000001">
    <property type="protein sequence ID" value="VTQ58574.1"/>
    <property type="molecule type" value="Genomic_DNA"/>
</dbReference>
<sequence length="241" mass="27079">MKKVTVEEAVATIATSSKITFLTGAGVSTPSGIPDYRSLKGIYHGLEQPEYLLSHEAMNNEPQKFYSFVKKIYHPTARPNIIHLEMAKLASKKQVWVVSQNIDGLHEKAGSPKLVNFHGNLYHCYCRKCGNTVSWETYLQTDQHATCGGQIRPDIVLYGEGFNDEVIERATSAVQQAELIVIVGTSFQVHPFCDLIQFRNTKSQILVINQEPIQLDQEYDFLQTDGAIVFEKLSKGANYDH</sequence>
<dbReference type="EC" id="2.3.1.286" evidence="1"/>
<keyword evidence="2" id="KW-0808">Transferase</keyword>
<evidence type="ECO:0000256" key="2">
    <source>
        <dbReference type="ARBA" id="ARBA00022679"/>
    </source>
</evidence>
<name>A0A1V8W171_ENTHR</name>
<dbReference type="PANTHER" id="PTHR11085">
    <property type="entry name" value="NAD-DEPENDENT PROTEIN DEACYLASE SIRTUIN-5, MITOCHONDRIAL-RELATED"/>
    <property type="match status" value="1"/>
</dbReference>
<feature type="binding site" evidence="4">
    <location>
        <position position="147"/>
    </location>
    <ligand>
        <name>Zn(2+)</name>
        <dbReference type="ChEBI" id="CHEBI:29105"/>
    </ligand>
</feature>
<keyword evidence="6" id="KW-0378">Hydrolase</keyword>
<dbReference type="GO" id="GO:0046872">
    <property type="term" value="F:metal ion binding"/>
    <property type="evidence" value="ECO:0007669"/>
    <property type="project" value="UniProtKB-KW"/>
</dbReference>
<dbReference type="AlphaFoldDB" id="A0A1V8W171"/>
<dbReference type="GO" id="GO:0016787">
    <property type="term" value="F:hydrolase activity"/>
    <property type="evidence" value="ECO:0007669"/>
    <property type="project" value="UniProtKB-KW"/>
</dbReference>
<dbReference type="PANTHER" id="PTHR11085:SF4">
    <property type="entry name" value="NAD-DEPENDENT PROTEIN DEACYLASE"/>
    <property type="match status" value="1"/>
</dbReference>
<feature type="binding site" evidence="4">
    <location>
        <position position="126"/>
    </location>
    <ligand>
        <name>Zn(2+)</name>
        <dbReference type="ChEBI" id="CHEBI:29105"/>
    </ligand>
</feature>
<dbReference type="SUPFAM" id="SSF52467">
    <property type="entry name" value="DHS-like NAD/FAD-binding domain"/>
    <property type="match status" value="1"/>
</dbReference>
<dbReference type="InterPro" id="IPR026590">
    <property type="entry name" value="Ssirtuin_cat_dom"/>
</dbReference>
<comment type="caution">
    <text evidence="6">The sequence shown here is derived from an EMBL/GenBank/DDBJ whole genome shotgun (WGS) entry which is preliminary data.</text>
</comment>
<gene>
    <name evidence="6" type="primary">cobB</name>
    <name evidence="6" type="ORF">NCTC12204_00163</name>
</gene>
<feature type="domain" description="Deacetylase sirtuin-type" evidence="5">
    <location>
        <begin position="1"/>
        <end position="241"/>
    </location>
</feature>
<evidence type="ECO:0000256" key="3">
    <source>
        <dbReference type="ARBA" id="ARBA00023027"/>
    </source>
</evidence>
<keyword evidence="4" id="KW-0479">Metal-binding</keyword>
<dbReference type="Pfam" id="PF02146">
    <property type="entry name" value="SIR2"/>
    <property type="match status" value="1"/>
</dbReference>
<dbReference type="InterPro" id="IPR003000">
    <property type="entry name" value="Sirtuin"/>
</dbReference>
<dbReference type="PROSITE" id="PS50305">
    <property type="entry name" value="SIRTUIN"/>
    <property type="match status" value="1"/>
</dbReference>
<dbReference type="RefSeq" id="WP_010736844.1">
    <property type="nucleotide sequence ID" value="NZ_AP027299.1"/>
</dbReference>
<reference evidence="6 7" key="1">
    <citation type="submission" date="2019-05" db="EMBL/GenBank/DDBJ databases">
        <authorList>
            <consortium name="Pathogen Informatics"/>
        </authorList>
    </citation>
    <scope>NUCLEOTIDE SEQUENCE [LARGE SCALE GENOMIC DNA]</scope>
    <source>
        <strain evidence="6 7">NCTC12204</strain>
    </source>
</reference>
<dbReference type="InterPro" id="IPR026591">
    <property type="entry name" value="Sirtuin_cat_small_dom_sf"/>
</dbReference>
<dbReference type="InterPro" id="IPR029035">
    <property type="entry name" value="DHS-like_NAD/FAD-binding_dom"/>
</dbReference>
<dbReference type="GO" id="GO:0017136">
    <property type="term" value="F:histone deacetylase activity, NAD-dependent"/>
    <property type="evidence" value="ECO:0007669"/>
    <property type="project" value="TreeGrafter"/>
</dbReference>
<organism evidence="6 7">
    <name type="scientific">Enterococcus hirae</name>
    <dbReference type="NCBI Taxonomy" id="1354"/>
    <lineage>
        <taxon>Bacteria</taxon>
        <taxon>Bacillati</taxon>
        <taxon>Bacillota</taxon>
        <taxon>Bacilli</taxon>
        <taxon>Lactobacillales</taxon>
        <taxon>Enterococcaceae</taxon>
        <taxon>Enterococcus</taxon>
    </lineage>
</organism>
<evidence type="ECO:0000313" key="6">
    <source>
        <dbReference type="EMBL" id="VTQ58574.1"/>
    </source>
</evidence>
<evidence type="ECO:0000259" key="5">
    <source>
        <dbReference type="PROSITE" id="PS50305"/>
    </source>
</evidence>
<proteinExistence type="predicted"/>
<dbReference type="InterPro" id="IPR050134">
    <property type="entry name" value="NAD-dep_sirtuin_deacylases"/>
</dbReference>
<dbReference type="Proteomes" id="UP000352698">
    <property type="component" value="Unassembled WGS sequence"/>
</dbReference>
<accession>A0A1V8W171</accession>
<dbReference type="STRING" id="1354.A6P53_00810"/>
<evidence type="ECO:0000256" key="1">
    <source>
        <dbReference type="ARBA" id="ARBA00012928"/>
    </source>
</evidence>